<evidence type="ECO:0000256" key="3">
    <source>
        <dbReference type="ARBA" id="ARBA00023211"/>
    </source>
</evidence>
<dbReference type="AlphaFoldDB" id="A0AA88RS01"/>
<dbReference type="EMBL" id="JAVXUO010000203">
    <property type="protein sequence ID" value="KAK2994462.1"/>
    <property type="molecule type" value="Genomic_DNA"/>
</dbReference>
<sequence>MTISSMASKDQSGIMESTNANWATLPKEFLDSIYPKLEELHELIWFSAFVEYGKMIYLDGDILQTWSHSKQFEIGYCQQCPKRVQWPAGLGPKPPLYFNAGKFVYEPSLSTYDDLLQTLKVTPPTSFAEQVFLNMFFRDLYKPVPRINNLIVTMLWRHPENVELHKVKVVHYCTSKPWRYTGKGDNMDREDIKMLVKMWWDIYEDETLDYVEEF</sequence>
<dbReference type="InterPro" id="IPR002495">
    <property type="entry name" value="Glyco_trans_8"/>
</dbReference>
<dbReference type="InterPro" id="IPR029044">
    <property type="entry name" value="Nucleotide-diphossugar_trans"/>
</dbReference>
<evidence type="ECO:0000313" key="5">
    <source>
        <dbReference type="EMBL" id="KAK2994462.1"/>
    </source>
</evidence>
<gene>
    <name evidence="5" type="ORF">RJ640_008830</name>
</gene>
<reference evidence="5" key="1">
    <citation type="submission" date="2022-12" db="EMBL/GenBank/DDBJ databases">
        <title>Draft genome assemblies for two species of Escallonia (Escalloniales).</title>
        <authorList>
            <person name="Chanderbali A."/>
            <person name="Dervinis C."/>
            <person name="Anghel I."/>
            <person name="Soltis D."/>
            <person name="Soltis P."/>
            <person name="Zapata F."/>
        </authorList>
    </citation>
    <scope>NUCLEOTIDE SEQUENCE</scope>
    <source>
        <strain evidence="5">UCBG92.1500</strain>
        <tissue evidence="5">Leaf</tissue>
    </source>
</reference>
<dbReference type="InterPro" id="IPR050587">
    <property type="entry name" value="GNT1/Glycosyltrans_8"/>
</dbReference>
<keyword evidence="2" id="KW-0808">Transferase</keyword>
<dbReference type="Pfam" id="PF01501">
    <property type="entry name" value="Glyco_transf_8"/>
    <property type="match status" value="1"/>
</dbReference>
<dbReference type="GO" id="GO:0016757">
    <property type="term" value="F:glycosyltransferase activity"/>
    <property type="evidence" value="ECO:0007669"/>
    <property type="project" value="UniProtKB-KW"/>
</dbReference>
<keyword evidence="6" id="KW-1185">Reference proteome</keyword>
<organism evidence="5 6">
    <name type="scientific">Escallonia rubra</name>
    <dbReference type="NCBI Taxonomy" id="112253"/>
    <lineage>
        <taxon>Eukaryota</taxon>
        <taxon>Viridiplantae</taxon>
        <taxon>Streptophyta</taxon>
        <taxon>Embryophyta</taxon>
        <taxon>Tracheophyta</taxon>
        <taxon>Spermatophyta</taxon>
        <taxon>Magnoliopsida</taxon>
        <taxon>eudicotyledons</taxon>
        <taxon>Gunneridae</taxon>
        <taxon>Pentapetalae</taxon>
        <taxon>asterids</taxon>
        <taxon>campanulids</taxon>
        <taxon>Escalloniales</taxon>
        <taxon>Escalloniaceae</taxon>
        <taxon>Escallonia</taxon>
    </lineage>
</organism>
<comment type="caution">
    <text evidence="5">The sequence shown here is derived from an EMBL/GenBank/DDBJ whole genome shotgun (WGS) entry which is preliminary data.</text>
</comment>
<proteinExistence type="inferred from homology"/>
<name>A0AA88RS01_9ASTE</name>
<accession>A0AA88RS01</accession>
<comment type="similarity">
    <text evidence="4">Belongs to the glycosyltransferase 8 family.</text>
</comment>
<dbReference type="PANTHER" id="PTHR11183">
    <property type="entry name" value="GLYCOGENIN SUBFAMILY MEMBER"/>
    <property type="match status" value="1"/>
</dbReference>
<keyword evidence="3" id="KW-0464">Manganese</keyword>
<keyword evidence="1" id="KW-0328">Glycosyltransferase</keyword>
<dbReference type="Proteomes" id="UP001187471">
    <property type="component" value="Unassembled WGS sequence"/>
</dbReference>
<dbReference type="Gene3D" id="3.90.550.10">
    <property type="entry name" value="Spore Coat Polysaccharide Biosynthesis Protein SpsA, Chain A"/>
    <property type="match status" value="1"/>
</dbReference>
<dbReference type="EC" id="2.4.1.-" evidence="4"/>
<evidence type="ECO:0000313" key="6">
    <source>
        <dbReference type="Proteomes" id="UP001187471"/>
    </source>
</evidence>
<evidence type="ECO:0000256" key="4">
    <source>
        <dbReference type="RuleBase" id="RU362027"/>
    </source>
</evidence>
<evidence type="ECO:0000256" key="1">
    <source>
        <dbReference type="ARBA" id="ARBA00022676"/>
    </source>
</evidence>
<evidence type="ECO:0000256" key="2">
    <source>
        <dbReference type="ARBA" id="ARBA00022679"/>
    </source>
</evidence>
<dbReference type="SUPFAM" id="SSF53448">
    <property type="entry name" value="Nucleotide-diphospho-sugar transferases"/>
    <property type="match status" value="1"/>
</dbReference>
<protein>
    <recommendedName>
        <fullName evidence="4">Hexosyltransferase</fullName>
        <ecNumber evidence="4">2.4.1.-</ecNumber>
    </recommendedName>
</protein>